<evidence type="ECO:0000313" key="2">
    <source>
        <dbReference type="EMBL" id="OMO77637.1"/>
    </source>
</evidence>
<sequence length="34" mass="3859">MKPLHQKIKSDPKTRTIAGERHPTMTCKKLGKTP</sequence>
<protein>
    <submittedName>
        <fullName evidence="2">Uncharacterized protein</fullName>
    </submittedName>
</protein>
<dbReference type="Proteomes" id="UP000187203">
    <property type="component" value="Unassembled WGS sequence"/>
</dbReference>
<feature type="compositionally biased region" description="Basic and acidic residues" evidence="1">
    <location>
        <begin position="8"/>
        <end position="23"/>
    </location>
</feature>
<evidence type="ECO:0000313" key="3">
    <source>
        <dbReference type="Proteomes" id="UP000187203"/>
    </source>
</evidence>
<proteinExistence type="predicted"/>
<gene>
    <name evidence="2" type="ORF">COLO4_25050</name>
</gene>
<accession>A0A1R3I4Y0</accession>
<keyword evidence="3" id="KW-1185">Reference proteome</keyword>
<reference evidence="3" key="1">
    <citation type="submission" date="2013-09" db="EMBL/GenBank/DDBJ databases">
        <title>Corchorus olitorius genome sequencing.</title>
        <authorList>
            <person name="Alam M."/>
            <person name="Haque M.S."/>
            <person name="Islam M.S."/>
            <person name="Emdad E.M."/>
            <person name="Islam M.M."/>
            <person name="Ahmed B."/>
            <person name="Halim A."/>
            <person name="Hossen Q.M.M."/>
            <person name="Hossain M.Z."/>
            <person name="Ahmed R."/>
            <person name="Khan M.M."/>
            <person name="Islam R."/>
            <person name="Rashid M.M."/>
            <person name="Khan S.A."/>
            <person name="Rahman M.S."/>
            <person name="Alam M."/>
            <person name="Yahiya A.S."/>
            <person name="Khan M.S."/>
            <person name="Azam M.S."/>
            <person name="Haque T."/>
            <person name="Lashkar M.Z.H."/>
            <person name="Akhand A.I."/>
            <person name="Morshed G."/>
            <person name="Roy S."/>
            <person name="Uddin K.S."/>
            <person name="Rabeya T."/>
            <person name="Hossain A.S."/>
            <person name="Chowdhury A."/>
            <person name="Snigdha A.R."/>
            <person name="Mortoza M.S."/>
            <person name="Matin S.A."/>
            <person name="Hoque S.M.E."/>
            <person name="Islam M.K."/>
            <person name="Roy D.K."/>
            <person name="Haider R."/>
            <person name="Moosa M.M."/>
            <person name="Elias S.M."/>
            <person name="Hasan A.M."/>
            <person name="Jahan S."/>
            <person name="Shafiuddin M."/>
            <person name="Mahmood N."/>
            <person name="Shommy N.S."/>
        </authorList>
    </citation>
    <scope>NUCLEOTIDE SEQUENCE [LARGE SCALE GENOMIC DNA]</scope>
    <source>
        <strain evidence="3">cv. O-4</strain>
    </source>
</reference>
<organism evidence="2 3">
    <name type="scientific">Corchorus olitorius</name>
    <dbReference type="NCBI Taxonomy" id="93759"/>
    <lineage>
        <taxon>Eukaryota</taxon>
        <taxon>Viridiplantae</taxon>
        <taxon>Streptophyta</taxon>
        <taxon>Embryophyta</taxon>
        <taxon>Tracheophyta</taxon>
        <taxon>Spermatophyta</taxon>
        <taxon>Magnoliopsida</taxon>
        <taxon>eudicotyledons</taxon>
        <taxon>Gunneridae</taxon>
        <taxon>Pentapetalae</taxon>
        <taxon>rosids</taxon>
        <taxon>malvids</taxon>
        <taxon>Malvales</taxon>
        <taxon>Malvaceae</taxon>
        <taxon>Grewioideae</taxon>
        <taxon>Apeibeae</taxon>
        <taxon>Corchorus</taxon>
    </lineage>
</organism>
<evidence type="ECO:0000256" key="1">
    <source>
        <dbReference type="SAM" id="MobiDB-lite"/>
    </source>
</evidence>
<name>A0A1R3I4Y0_9ROSI</name>
<comment type="caution">
    <text evidence="2">The sequence shown here is derived from an EMBL/GenBank/DDBJ whole genome shotgun (WGS) entry which is preliminary data.</text>
</comment>
<dbReference type="EMBL" id="AWUE01018905">
    <property type="protein sequence ID" value="OMO77637.1"/>
    <property type="molecule type" value="Genomic_DNA"/>
</dbReference>
<feature type="region of interest" description="Disordered" evidence="1">
    <location>
        <begin position="1"/>
        <end position="34"/>
    </location>
</feature>
<dbReference type="AlphaFoldDB" id="A0A1R3I4Y0"/>